<dbReference type="InterPro" id="IPR023214">
    <property type="entry name" value="HAD_sf"/>
</dbReference>
<organism evidence="1">
    <name type="scientific">Streptomyces tabacisoli</name>
    <dbReference type="NCBI Taxonomy" id="3156398"/>
    <lineage>
        <taxon>Bacteria</taxon>
        <taxon>Bacillati</taxon>
        <taxon>Actinomycetota</taxon>
        <taxon>Actinomycetes</taxon>
        <taxon>Kitasatosporales</taxon>
        <taxon>Streptomycetaceae</taxon>
        <taxon>Streptomyces</taxon>
    </lineage>
</organism>
<dbReference type="RefSeq" id="WP_353940596.1">
    <property type="nucleotide sequence ID" value="NZ_CP159534.1"/>
</dbReference>
<dbReference type="Gene3D" id="3.40.50.1000">
    <property type="entry name" value="HAD superfamily/HAD-like"/>
    <property type="match status" value="1"/>
</dbReference>
<gene>
    <name evidence="1" type="ORF">ABII15_02565</name>
</gene>
<dbReference type="KEGG" id="stac:ABII15_02565"/>
<dbReference type="AlphaFoldDB" id="A0AAU8ILX1"/>
<reference evidence="1" key="1">
    <citation type="submission" date="2024-06" db="EMBL/GenBank/DDBJ databases">
        <title>Streptomyces sp. strain HUAS MG91 genome sequences.</title>
        <authorList>
            <person name="Mo P."/>
        </authorList>
    </citation>
    <scope>NUCLEOTIDE SEQUENCE</scope>
    <source>
        <strain evidence="1">HUAS MG91</strain>
    </source>
</reference>
<name>A0AAU8ILX1_9ACTN</name>
<dbReference type="InterPro" id="IPR036412">
    <property type="entry name" value="HAD-like_sf"/>
</dbReference>
<sequence>MTNALGFARLRLVALNIDGVLLNDTFSPVIHRYITGHGADYTADVERTVFSQPQKVAGERMADVLGGGLTGPQALAAYFEEREKYLRDHPVTVQPGAVELLTRLRALGLRTVCYGGLAKAHFDRFLGEHAALFDGPEYVCTDAIRPGLREITTDVFSLEHDQALFVDDVARVAEAAHTHGFPFIGFPTSFEHSFQGHLMKEAGVRHLIRSLDDIDEALLRTLDEESATGTLWEN</sequence>
<proteinExistence type="predicted"/>
<dbReference type="EMBL" id="CP159534">
    <property type="protein sequence ID" value="XCJ68914.1"/>
    <property type="molecule type" value="Genomic_DNA"/>
</dbReference>
<protein>
    <submittedName>
        <fullName evidence="1">HAD family phosphatase</fullName>
    </submittedName>
</protein>
<dbReference type="SUPFAM" id="SSF56784">
    <property type="entry name" value="HAD-like"/>
    <property type="match status" value="1"/>
</dbReference>
<accession>A0AAU8ILX1</accession>
<evidence type="ECO:0000313" key="1">
    <source>
        <dbReference type="EMBL" id="XCJ68914.1"/>
    </source>
</evidence>